<accession>A0A918L9Z1</accession>
<dbReference type="EMBL" id="BMTL01000044">
    <property type="protein sequence ID" value="GGS23973.1"/>
    <property type="molecule type" value="Genomic_DNA"/>
</dbReference>
<feature type="compositionally biased region" description="Basic and acidic residues" evidence="1">
    <location>
        <begin position="38"/>
        <end position="55"/>
    </location>
</feature>
<keyword evidence="3" id="KW-1185">Reference proteome</keyword>
<sequence>MRRHVGRERPAAMRVDAEWTRLDDPHSQERQAWIRPPVEGRRMNDPAHEAAGKRR</sequence>
<dbReference type="AlphaFoldDB" id="A0A918L9Z1"/>
<gene>
    <name evidence="2" type="ORF">GCM10010269_73380</name>
</gene>
<protein>
    <submittedName>
        <fullName evidence="2">Uncharacterized protein</fullName>
    </submittedName>
</protein>
<name>A0A918L9Z1_9ACTN</name>
<reference evidence="2" key="1">
    <citation type="journal article" date="2014" name="Int. J. Syst. Evol. Microbiol.">
        <title>Complete genome sequence of Corynebacterium casei LMG S-19264T (=DSM 44701T), isolated from a smear-ripened cheese.</title>
        <authorList>
            <consortium name="US DOE Joint Genome Institute (JGI-PGF)"/>
            <person name="Walter F."/>
            <person name="Albersmeier A."/>
            <person name="Kalinowski J."/>
            <person name="Ruckert C."/>
        </authorList>
    </citation>
    <scope>NUCLEOTIDE SEQUENCE</scope>
    <source>
        <strain evidence="2">JCM 4386</strain>
    </source>
</reference>
<feature type="region of interest" description="Disordered" evidence="1">
    <location>
        <begin position="1"/>
        <end position="55"/>
    </location>
</feature>
<evidence type="ECO:0000256" key="1">
    <source>
        <dbReference type="SAM" id="MobiDB-lite"/>
    </source>
</evidence>
<organism evidence="2 3">
    <name type="scientific">Streptomyces humidus</name>
    <dbReference type="NCBI Taxonomy" id="52259"/>
    <lineage>
        <taxon>Bacteria</taxon>
        <taxon>Bacillati</taxon>
        <taxon>Actinomycetota</taxon>
        <taxon>Actinomycetes</taxon>
        <taxon>Kitasatosporales</taxon>
        <taxon>Streptomycetaceae</taxon>
        <taxon>Streptomyces</taxon>
    </lineage>
</organism>
<proteinExistence type="predicted"/>
<comment type="caution">
    <text evidence="2">The sequence shown here is derived from an EMBL/GenBank/DDBJ whole genome shotgun (WGS) entry which is preliminary data.</text>
</comment>
<evidence type="ECO:0000313" key="2">
    <source>
        <dbReference type="EMBL" id="GGS23973.1"/>
    </source>
</evidence>
<dbReference type="Proteomes" id="UP000606194">
    <property type="component" value="Unassembled WGS sequence"/>
</dbReference>
<reference evidence="2" key="2">
    <citation type="submission" date="2020-09" db="EMBL/GenBank/DDBJ databases">
        <authorList>
            <person name="Sun Q."/>
            <person name="Ohkuma M."/>
        </authorList>
    </citation>
    <scope>NUCLEOTIDE SEQUENCE</scope>
    <source>
        <strain evidence="2">JCM 4386</strain>
    </source>
</reference>
<evidence type="ECO:0000313" key="3">
    <source>
        <dbReference type="Proteomes" id="UP000606194"/>
    </source>
</evidence>
<feature type="compositionally biased region" description="Basic and acidic residues" evidence="1">
    <location>
        <begin position="7"/>
        <end position="29"/>
    </location>
</feature>